<keyword evidence="3" id="KW-1185">Reference proteome</keyword>
<sequence>MKIVWTLSASTDRKKIREYISLDNPVAALD</sequence>
<evidence type="ECO:0000313" key="3">
    <source>
        <dbReference type="Proteomes" id="UP000186268"/>
    </source>
</evidence>
<protein>
    <recommendedName>
        <fullName evidence="4">Type II toxin-antitoxin system RelE/ParE family toxin</fullName>
    </recommendedName>
</protein>
<dbReference type="EMBL" id="MKGQ01000002">
    <property type="protein sequence ID" value="OKP05157.1"/>
    <property type="molecule type" value="Genomic_DNA"/>
</dbReference>
<gene>
    <name evidence="2" type="ORF">Xedl_00378</name>
    <name evidence="1" type="ORF">Xedl_00802</name>
</gene>
<dbReference type="STRING" id="1873482.Xedl_00378"/>
<organism evidence="2 3">
    <name type="scientific">Xenorhabdus eapokensis</name>
    <dbReference type="NCBI Taxonomy" id="1873482"/>
    <lineage>
        <taxon>Bacteria</taxon>
        <taxon>Pseudomonadati</taxon>
        <taxon>Pseudomonadota</taxon>
        <taxon>Gammaproteobacteria</taxon>
        <taxon>Enterobacterales</taxon>
        <taxon>Morganellaceae</taxon>
        <taxon>Xenorhabdus</taxon>
    </lineage>
</organism>
<accession>A0A1Q5TY47</accession>
<proteinExistence type="predicted"/>
<evidence type="ECO:0000313" key="1">
    <source>
        <dbReference type="EMBL" id="OKP04900.1"/>
    </source>
</evidence>
<name>A0A1Q5TY47_9GAMM</name>
<dbReference type="AlphaFoldDB" id="A0A1Q5TY47"/>
<evidence type="ECO:0000313" key="2">
    <source>
        <dbReference type="EMBL" id="OKP05157.1"/>
    </source>
</evidence>
<dbReference type="EMBL" id="MKGQ01000003">
    <property type="protein sequence ID" value="OKP04900.1"/>
    <property type="molecule type" value="Genomic_DNA"/>
</dbReference>
<dbReference type="Proteomes" id="UP000186268">
    <property type="component" value="Unassembled WGS sequence"/>
</dbReference>
<comment type="caution">
    <text evidence="2">The sequence shown here is derived from an EMBL/GenBank/DDBJ whole genome shotgun (WGS) entry which is preliminary data.</text>
</comment>
<evidence type="ECO:0008006" key="4">
    <source>
        <dbReference type="Google" id="ProtNLM"/>
    </source>
</evidence>
<reference evidence="2 3" key="1">
    <citation type="submission" date="2016-09" db="EMBL/GenBank/DDBJ databases">
        <title>Xenorhabdus thuongxuanensis sp. nov. and Xenorhabdus eapokensis sp. nov., isolated from Steinernema species.</title>
        <authorList>
            <person name="Kaempfer P."/>
            <person name="Tobias N.J."/>
            <person name="Phan Ke L."/>
            <person name="Bode H.B."/>
            <person name="Glaeser S.P."/>
        </authorList>
    </citation>
    <scope>NUCLEOTIDE SEQUENCE [LARGE SCALE GENOMIC DNA]</scope>
    <source>
        <strain evidence="2 3">DL20</strain>
    </source>
</reference>